<protein>
    <recommendedName>
        <fullName evidence="4">DNA-binding protein</fullName>
    </recommendedName>
</protein>
<dbReference type="Proteomes" id="UP001189303">
    <property type="component" value="Unassembled WGS sequence"/>
</dbReference>
<accession>A0ABN9HZX7</accession>
<reference evidence="2 3" key="1">
    <citation type="submission" date="2023-07" db="EMBL/GenBank/DDBJ databases">
        <authorList>
            <person name="Peeters C."/>
        </authorList>
    </citation>
    <scope>NUCLEOTIDE SEQUENCE [LARGE SCALE GENOMIC DNA]</scope>
    <source>
        <strain evidence="2 3">R-38712</strain>
    </source>
</reference>
<dbReference type="InterPro" id="IPR009061">
    <property type="entry name" value="DNA-bd_dom_put_sf"/>
</dbReference>
<keyword evidence="3" id="KW-1185">Reference proteome</keyword>
<dbReference type="EMBL" id="CATWFT010000006">
    <property type="protein sequence ID" value="CAJ0724925.1"/>
    <property type="molecule type" value="Genomic_DNA"/>
</dbReference>
<comment type="caution">
    <text evidence="2">The sequence shown here is derived from an EMBL/GenBank/DDBJ whole genome shotgun (WGS) entry which is preliminary data.</text>
</comment>
<feature type="region of interest" description="Disordered" evidence="1">
    <location>
        <begin position="1"/>
        <end position="22"/>
    </location>
</feature>
<evidence type="ECO:0000313" key="2">
    <source>
        <dbReference type="EMBL" id="CAJ0724925.1"/>
    </source>
</evidence>
<dbReference type="RefSeq" id="WP_012761695.1">
    <property type="nucleotide sequence ID" value="NZ_CATWFT010000006.1"/>
</dbReference>
<sequence>MAMKTDQSLTPENRADNKEAAGILGVEPETLAQWRYLRKYEDRLPYLKVGRKVFYLKDDLYRFLETCKVGGPNVSDAS</sequence>
<organism evidence="2 3">
    <name type="scientific">Ralstonia pickettii</name>
    <name type="common">Burkholderia pickettii</name>
    <dbReference type="NCBI Taxonomy" id="329"/>
    <lineage>
        <taxon>Bacteria</taxon>
        <taxon>Pseudomonadati</taxon>
        <taxon>Pseudomonadota</taxon>
        <taxon>Betaproteobacteria</taxon>
        <taxon>Burkholderiales</taxon>
        <taxon>Burkholderiaceae</taxon>
        <taxon>Ralstonia</taxon>
    </lineage>
</organism>
<name>A0ABN9HZX7_RALPI</name>
<evidence type="ECO:0000313" key="3">
    <source>
        <dbReference type="Proteomes" id="UP001189303"/>
    </source>
</evidence>
<gene>
    <name evidence="2" type="ORF">R38712_02534</name>
</gene>
<feature type="compositionally biased region" description="Polar residues" evidence="1">
    <location>
        <begin position="1"/>
        <end position="11"/>
    </location>
</feature>
<evidence type="ECO:0008006" key="4">
    <source>
        <dbReference type="Google" id="ProtNLM"/>
    </source>
</evidence>
<proteinExistence type="predicted"/>
<dbReference type="SUPFAM" id="SSF46955">
    <property type="entry name" value="Putative DNA-binding domain"/>
    <property type="match status" value="1"/>
</dbReference>
<evidence type="ECO:0000256" key="1">
    <source>
        <dbReference type="SAM" id="MobiDB-lite"/>
    </source>
</evidence>